<name>A0A1M6YZI5_9HYPH</name>
<dbReference type="RefSeq" id="WP_073007346.1">
    <property type="nucleotide sequence ID" value="NZ_FRBW01000001.1"/>
</dbReference>
<dbReference type="STRING" id="735517.SAMN05444272_0082"/>
<dbReference type="PANTHER" id="PTHR47377:SF1">
    <property type="entry name" value="RHODANESE-LIKE DOMAIN-CONTAINING PROTEIN 4, CHLOROPLASTIC"/>
    <property type="match status" value="1"/>
</dbReference>
<feature type="domain" description="Rhodanese" evidence="1">
    <location>
        <begin position="22"/>
        <end position="145"/>
    </location>
</feature>
<dbReference type="AlphaFoldDB" id="A0A1M6YZI5"/>
<dbReference type="GO" id="GO:0016740">
    <property type="term" value="F:transferase activity"/>
    <property type="evidence" value="ECO:0007669"/>
    <property type="project" value="UniProtKB-KW"/>
</dbReference>
<dbReference type="PROSITE" id="PS50206">
    <property type="entry name" value="RHODANESE_3"/>
    <property type="match status" value="1"/>
</dbReference>
<evidence type="ECO:0000313" key="2">
    <source>
        <dbReference type="EMBL" id="SHL23479.1"/>
    </source>
</evidence>
<dbReference type="InterPro" id="IPR044240">
    <property type="entry name" value="STR4-like"/>
</dbReference>
<evidence type="ECO:0000259" key="1">
    <source>
        <dbReference type="PROSITE" id="PS50206"/>
    </source>
</evidence>
<reference evidence="2 3" key="1">
    <citation type="submission" date="2016-11" db="EMBL/GenBank/DDBJ databases">
        <authorList>
            <person name="Jaros S."/>
            <person name="Januszkiewicz K."/>
            <person name="Wedrychowicz H."/>
        </authorList>
    </citation>
    <scope>NUCLEOTIDE SEQUENCE [LARGE SCALE GENOMIC DNA]</scope>
    <source>
        <strain evidence="2 3">DSM 22153</strain>
    </source>
</reference>
<accession>A0A1M6YZI5</accession>
<dbReference type="Gene3D" id="3.40.250.10">
    <property type="entry name" value="Rhodanese-like domain"/>
    <property type="match status" value="1"/>
</dbReference>
<dbReference type="SUPFAM" id="SSF52821">
    <property type="entry name" value="Rhodanese/Cell cycle control phosphatase"/>
    <property type="match status" value="1"/>
</dbReference>
<sequence>MQNSERYAGDVEPRAAYENLSHASQAVLVDVRTQAEWNFVGVPDLRAFDGEPLFVEWQSFPPAPPVNGFIGQLAKKMSEKGLDQTASIYFLCRSGVRSLAAANAMAQAGYVNCFNIAGGFEGPLNPEGHRGVQSGWKASGLPWIQS</sequence>
<dbReference type="InterPro" id="IPR036873">
    <property type="entry name" value="Rhodanese-like_dom_sf"/>
</dbReference>
<gene>
    <name evidence="2" type="ORF">SAMN05444272_0082</name>
</gene>
<dbReference type="SMART" id="SM00450">
    <property type="entry name" value="RHOD"/>
    <property type="match status" value="1"/>
</dbReference>
<dbReference type="InterPro" id="IPR001763">
    <property type="entry name" value="Rhodanese-like_dom"/>
</dbReference>
<organism evidence="2 3">
    <name type="scientific">Roseibium suaedae</name>
    <dbReference type="NCBI Taxonomy" id="735517"/>
    <lineage>
        <taxon>Bacteria</taxon>
        <taxon>Pseudomonadati</taxon>
        <taxon>Pseudomonadota</taxon>
        <taxon>Alphaproteobacteria</taxon>
        <taxon>Hyphomicrobiales</taxon>
        <taxon>Stappiaceae</taxon>
        <taxon>Roseibium</taxon>
    </lineage>
</organism>
<keyword evidence="2" id="KW-0808">Transferase</keyword>
<keyword evidence="3" id="KW-1185">Reference proteome</keyword>
<dbReference type="PANTHER" id="PTHR47377">
    <property type="entry name" value="RHODANESE-LIKE DOMAIN-CONTAINING PROTEIN 4, CHLOROPLASTIC"/>
    <property type="match status" value="1"/>
</dbReference>
<evidence type="ECO:0000313" key="3">
    <source>
        <dbReference type="Proteomes" id="UP000186002"/>
    </source>
</evidence>
<proteinExistence type="predicted"/>
<dbReference type="Pfam" id="PF00581">
    <property type="entry name" value="Rhodanese"/>
    <property type="match status" value="1"/>
</dbReference>
<dbReference type="Proteomes" id="UP000186002">
    <property type="component" value="Unassembled WGS sequence"/>
</dbReference>
<dbReference type="EMBL" id="FRBW01000001">
    <property type="protein sequence ID" value="SHL23479.1"/>
    <property type="molecule type" value="Genomic_DNA"/>
</dbReference>
<protein>
    <submittedName>
        <fullName evidence="2">Thiosulfate sulfurtransferase</fullName>
    </submittedName>
</protein>